<reference evidence="7" key="1">
    <citation type="submission" date="2016-06" db="UniProtKB">
        <authorList>
            <consortium name="WormBaseParasite"/>
        </authorList>
    </citation>
    <scope>IDENTIFICATION</scope>
</reference>
<feature type="region of interest" description="Disordered" evidence="3">
    <location>
        <begin position="232"/>
        <end position="257"/>
    </location>
</feature>
<dbReference type="Gene3D" id="3.40.50.300">
    <property type="entry name" value="P-loop containing nucleotide triphosphate hydrolases"/>
    <property type="match status" value="1"/>
</dbReference>
<dbReference type="WBParaSite" id="TCNE_0001421101-mRNA-1">
    <property type="protein sequence ID" value="TCNE_0001421101-mRNA-1"/>
    <property type="gene ID" value="TCNE_0001421101"/>
</dbReference>
<protein>
    <submittedName>
        <fullName evidence="7">SMC hinge domain-containing protein</fullName>
    </submittedName>
</protein>
<evidence type="ECO:0000256" key="1">
    <source>
        <dbReference type="ARBA" id="ARBA00023054"/>
    </source>
</evidence>
<dbReference type="GO" id="GO:0032991">
    <property type="term" value="C:protein-containing complex"/>
    <property type="evidence" value="ECO:0007669"/>
    <property type="project" value="UniProtKB-ARBA"/>
</dbReference>
<dbReference type="InterPro" id="IPR003395">
    <property type="entry name" value="RecF/RecN/SMC_N"/>
</dbReference>
<dbReference type="Pfam" id="PF02463">
    <property type="entry name" value="SMC_N"/>
    <property type="match status" value="1"/>
</dbReference>
<dbReference type="Gene3D" id="3.30.70.1620">
    <property type="match status" value="1"/>
</dbReference>
<feature type="region of interest" description="Disordered" evidence="3">
    <location>
        <begin position="648"/>
        <end position="673"/>
    </location>
</feature>
<keyword evidence="6" id="KW-1185">Reference proteome</keyword>
<dbReference type="Gene3D" id="1.20.5.170">
    <property type="match status" value="1"/>
</dbReference>
<dbReference type="SUPFAM" id="SSF52540">
    <property type="entry name" value="P-loop containing nucleoside triphosphate hydrolases"/>
    <property type="match status" value="1"/>
</dbReference>
<name>A0A183V0E1_TOXCA</name>
<evidence type="ECO:0000256" key="2">
    <source>
        <dbReference type="SAM" id="Coils"/>
    </source>
</evidence>
<dbReference type="PANTHER" id="PTHR43977">
    <property type="entry name" value="STRUCTURAL MAINTENANCE OF CHROMOSOMES PROTEIN 3"/>
    <property type="match status" value="1"/>
</dbReference>
<keyword evidence="1 2" id="KW-0175">Coiled coil</keyword>
<dbReference type="GO" id="GO:0051276">
    <property type="term" value="P:chromosome organization"/>
    <property type="evidence" value="ECO:0007669"/>
    <property type="project" value="InterPro"/>
</dbReference>
<dbReference type="GO" id="GO:0005694">
    <property type="term" value="C:chromosome"/>
    <property type="evidence" value="ECO:0007669"/>
    <property type="project" value="InterPro"/>
</dbReference>
<evidence type="ECO:0000313" key="6">
    <source>
        <dbReference type="Proteomes" id="UP000050794"/>
    </source>
</evidence>
<evidence type="ECO:0000259" key="5">
    <source>
        <dbReference type="Pfam" id="PF06470"/>
    </source>
</evidence>
<proteinExistence type="predicted"/>
<dbReference type="Pfam" id="PF06470">
    <property type="entry name" value="SMC_hinge"/>
    <property type="match status" value="1"/>
</dbReference>
<dbReference type="SUPFAM" id="SSF75553">
    <property type="entry name" value="Smc hinge domain"/>
    <property type="match status" value="1"/>
</dbReference>
<dbReference type="Gene3D" id="1.20.1060.20">
    <property type="match status" value="1"/>
</dbReference>
<dbReference type="Proteomes" id="UP000050794">
    <property type="component" value="Unassembled WGS sequence"/>
</dbReference>
<dbReference type="SUPFAM" id="SSF58010">
    <property type="entry name" value="Fibrinogen coiled-coil and central regions"/>
    <property type="match status" value="1"/>
</dbReference>
<dbReference type="InterPro" id="IPR010935">
    <property type="entry name" value="SMC_hinge"/>
</dbReference>
<dbReference type="AlphaFoldDB" id="A0A183V0E1"/>
<sequence length="673" mass="76142">LSNVIVQNAATARDLLAHKCLQRRTTLMPLDKMDGRVLEQRRLDRAYSLFGKQSVMLASDLVEYNKELKSAMQYIFGRTVVCANEDAAKKVPFDSQIRARSVTLDGTEYNPAGVVTGGSRPNRTAMLVELDEVEMKADRIAEIDKRVQGMQEELKRLAPLRRKFDELTGSMQNWSKRLEVINDRILHSAVRMLEEEIAEIEAEIPKLKAVIEGASAQRDELRAKITELEDRKKNEKAFQEREKKQAQKELASAEKELADQKKGFEEARRELDSLREDIVMLRESIAKDEGELSALREDIAKNVVHLQEVDEEISIAKKKCRRSAASASFFCNAAKIIRCSDFCERYVIGGAMKLEAVKSVEKRIKEADIASDSLAKDLEKVHENIIECSNRVVHLEKKHKWISEDKKHFGKQGTAYDFTNYTRSSKTKELEVKVHRRNELSKTVDSKAMSMLGTAEDRCADLQSKRDQLIRDKASLLSAIKKLDEKKRQEILRAHEQVSRDFGSIFSTLLSGTDAKLEPPHGAKSPLDGLEVKVAFRGQWKESLGELSGGQRSLVALSLVLAMLKFKPAPIYILDEVDAALDLSHTQNIGAMIKTHFKESQFIIVSLKDGMFNHANVLFKTRFVDGTSVVTRTENKDQWVIENPVQMKELGRGKENEEDVADDGSLSKRVRKA</sequence>
<feature type="domain" description="SMC hinge" evidence="5">
    <location>
        <begin position="1"/>
        <end position="90"/>
    </location>
</feature>
<evidence type="ECO:0000259" key="4">
    <source>
        <dbReference type="Pfam" id="PF02463"/>
    </source>
</evidence>
<dbReference type="InterPro" id="IPR027417">
    <property type="entry name" value="P-loop_NTPase"/>
</dbReference>
<feature type="domain" description="RecF/RecN/SMC N-terminal" evidence="4">
    <location>
        <begin position="283"/>
        <end position="625"/>
    </location>
</feature>
<dbReference type="GO" id="GO:0005524">
    <property type="term" value="F:ATP binding"/>
    <property type="evidence" value="ECO:0007669"/>
    <property type="project" value="InterPro"/>
</dbReference>
<evidence type="ECO:0000256" key="3">
    <source>
        <dbReference type="SAM" id="MobiDB-lite"/>
    </source>
</evidence>
<accession>A0A183V0E1</accession>
<feature type="coiled-coil region" evidence="2">
    <location>
        <begin position="452"/>
        <end position="486"/>
    </location>
</feature>
<evidence type="ECO:0000313" key="7">
    <source>
        <dbReference type="WBParaSite" id="TCNE_0001421101-mRNA-1"/>
    </source>
</evidence>
<organism evidence="6 7">
    <name type="scientific">Toxocara canis</name>
    <name type="common">Canine roundworm</name>
    <dbReference type="NCBI Taxonomy" id="6265"/>
    <lineage>
        <taxon>Eukaryota</taxon>
        <taxon>Metazoa</taxon>
        <taxon>Ecdysozoa</taxon>
        <taxon>Nematoda</taxon>
        <taxon>Chromadorea</taxon>
        <taxon>Rhabditida</taxon>
        <taxon>Spirurina</taxon>
        <taxon>Ascaridomorpha</taxon>
        <taxon>Ascaridoidea</taxon>
        <taxon>Toxocaridae</taxon>
        <taxon>Toxocara</taxon>
    </lineage>
</organism>
<dbReference type="InterPro" id="IPR036277">
    <property type="entry name" value="SMC_hinge_sf"/>
</dbReference>